<evidence type="ECO:0000256" key="2">
    <source>
        <dbReference type="ARBA" id="ARBA00022670"/>
    </source>
</evidence>
<organism evidence="7 8">
    <name type="scientific">Sphingomonas oligophenolica</name>
    <dbReference type="NCBI Taxonomy" id="301154"/>
    <lineage>
        <taxon>Bacteria</taxon>
        <taxon>Pseudomonadati</taxon>
        <taxon>Pseudomonadota</taxon>
        <taxon>Alphaproteobacteria</taxon>
        <taxon>Sphingomonadales</taxon>
        <taxon>Sphingomonadaceae</taxon>
        <taxon>Sphingomonas</taxon>
    </lineage>
</organism>
<gene>
    <name evidence="7" type="ORF">EAH84_14820</name>
</gene>
<feature type="domain" description="PDZ" evidence="6">
    <location>
        <begin position="250"/>
        <end position="342"/>
    </location>
</feature>
<evidence type="ECO:0000256" key="5">
    <source>
        <dbReference type="SAM" id="MobiDB-lite"/>
    </source>
</evidence>
<dbReference type="Gene3D" id="2.40.10.120">
    <property type="match status" value="1"/>
</dbReference>
<dbReference type="Pfam" id="PF17820">
    <property type="entry name" value="PDZ_6"/>
    <property type="match status" value="1"/>
</dbReference>
<dbReference type="Gene3D" id="2.30.42.10">
    <property type="match status" value="1"/>
</dbReference>
<evidence type="ECO:0000313" key="7">
    <source>
        <dbReference type="EMBL" id="TPG06550.1"/>
    </source>
</evidence>
<evidence type="ECO:0000256" key="3">
    <source>
        <dbReference type="ARBA" id="ARBA00022801"/>
    </source>
</evidence>
<keyword evidence="2" id="KW-0645">Protease</keyword>
<dbReference type="OrthoDB" id="7338723at2"/>
<dbReference type="SMART" id="SM00228">
    <property type="entry name" value="PDZ"/>
    <property type="match status" value="1"/>
</dbReference>
<dbReference type="PRINTS" id="PR00834">
    <property type="entry name" value="PROTEASES2C"/>
</dbReference>
<protein>
    <submittedName>
        <fullName evidence="7">PDZ domain-containing protein</fullName>
    </submittedName>
</protein>
<sequence>MLVAAGYLASTLWPKVVVVERKAVDNPPGAVGAKPGLQTFADLVVRVCPAIVRITAAPEATNTASVEGKSAATTRKSGASDALANPIPPISATGFLTAADGSVAAASRAIGSATSLVVSLNDGRSFAATRLGDDPLTGIALLKIKADGLSFLRFAGSSFPRAGEPVVAVSSPSADGCVADVSTIAADSMMVGDARANYLELRPDLGRSGAGAPVFNEQGRVIGIAGLGMQPEQGAPARFILPAGIGIRRIDAIQRGTLDSSPLGIIADNLTPALAMRFTDEADQRGAYIALVVPGSVAADAGARVGDVIISIDGKAVARSVDIDAMTFGEGDAISLALLRRGQPLELTLPASENSGGNSGAPPVRTGKNTESRTTPRLP</sequence>
<dbReference type="InterPro" id="IPR001940">
    <property type="entry name" value="Peptidase_S1C"/>
</dbReference>
<accession>A0A502C1C9</accession>
<evidence type="ECO:0000313" key="8">
    <source>
        <dbReference type="Proteomes" id="UP000318413"/>
    </source>
</evidence>
<dbReference type="InterPro" id="IPR041489">
    <property type="entry name" value="PDZ_6"/>
</dbReference>
<keyword evidence="4" id="KW-0720">Serine protease</keyword>
<comment type="similarity">
    <text evidence="1">Belongs to the peptidase S1C family.</text>
</comment>
<dbReference type="PANTHER" id="PTHR22939:SF129">
    <property type="entry name" value="SERINE PROTEASE HTRA2, MITOCHONDRIAL"/>
    <property type="match status" value="1"/>
</dbReference>
<dbReference type="PROSITE" id="PS50106">
    <property type="entry name" value="PDZ"/>
    <property type="match status" value="1"/>
</dbReference>
<dbReference type="InterPro" id="IPR036034">
    <property type="entry name" value="PDZ_sf"/>
</dbReference>
<dbReference type="GO" id="GO:0004252">
    <property type="term" value="F:serine-type endopeptidase activity"/>
    <property type="evidence" value="ECO:0007669"/>
    <property type="project" value="InterPro"/>
</dbReference>
<dbReference type="Pfam" id="PF13365">
    <property type="entry name" value="Trypsin_2"/>
    <property type="match status" value="1"/>
</dbReference>
<keyword evidence="8" id="KW-1185">Reference proteome</keyword>
<dbReference type="SUPFAM" id="SSF50156">
    <property type="entry name" value="PDZ domain-like"/>
    <property type="match status" value="1"/>
</dbReference>
<dbReference type="EMBL" id="RCZK01000021">
    <property type="protein sequence ID" value="TPG06550.1"/>
    <property type="molecule type" value="Genomic_DNA"/>
</dbReference>
<dbReference type="InterPro" id="IPR001478">
    <property type="entry name" value="PDZ"/>
</dbReference>
<evidence type="ECO:0000256" key="4">
    <source>
        <dbReference type="ARBA" id="ARBA00022825"/>
    </source>
</evidence>
<evidence type="ECO:0000256" key="1">
    <source>
        <dbReference type="ARBA" id="ARBA00010541"/>
    </source>
</evidence>
<dbReference type="RefSeq" id="WP_140872769.1">
    <property type="nucleotide sequence ID" value="NZ_RCZK01000021.1"/>
</dbReference>
<comment type="caution">
    <text evidence="7">The sequence shown here is derived from an EMBL/GenBank/DDBJ whole genome shotgun (WGS) entry which is preliminary data.</text>
</comment>
<dbReference type="Proteomes" id="UP000318413">
    <property type="component" value="Unassembled WGS sequence"/>
</dbReference>
<feature type="region of interest" description="Disordered" evidence="5">
    <location>
        <begin position="348"/>
        <end position="379"/>
    </location>
</feature>
<evidence type="ECO:0000259" key="6">
    <source>
        <dbReference type="PROSITE" id="PS50106"/>
    </source>
</evidence>
<proteinExistence type="inferred from homology"/>
<dbReference type="GO" id="GO:0006508">
    <property type="term" value="P:proteolysis"/>
    <property type="evidence" value="ECO:0007669"/>
    <property type="project" value="UniProtKB-KW"/>
</dbReference>
<dbReference type="AlphaFoldDB" id="A0A502C1C9"/>
<dbReference type="SUPFAM" id="SSF50494">
    <property type="entry name" value="Trypsin-like serine proteases"/>
    <property type="match status" value="1"/>
</dbReference>
<reference evidence="7 8" key="1">
    <citation type="journal article" date="2019" name="Environ. Microbiol.">
        <title>Species interactions and distinct microbial communities in high Arctic permafrost affected cryosols are associated with the CH4 and CO2 gas fluxes.</title>
        <authorList>
            <person name="Altshuler I."/>
            <person name="Hamel J."/>
            <person name="Turney S."/>
            <person name="Magnuson E."/>
            <person name="Levesque R."/>
            <person name="Greer C."/>
            <person name="Whyte L.G."/>
        </authorList>
    </citation>
    <scope>NUCLEOTIDE SEQUENCE [LARGE SCALE GENOMIC DNA]</scope>
    <source>
        <strain evidence="7 8">S5.1</strain>
    </source>
</reference>
<name>A0A502C1C9_9SPHN</name>
<dbReference type="PANTHER" id="PTHR22939">
    <property type="entry name" value="SERINE PROTEASE FAMILY S1C HTRA-RELATED"/>
    <property type="match status" value="1"/>
</dbReference>
<feature type="compositionally biased region" description="Polar residues" evidence="5">
    <location>
        <begin position="367"/>
        <end position="379"/>
    </location>
</feature>
<dbReference type="InterPro" id="IPR009003">
    <property type="entry name" value="Peptidase_S1_PA"/>
</dbReference>
<keyword evidence="3" id="KW-0378">Hydrolase</keyword>